<evidence type="ECO:0000313" key="1">
    <source>
        <dbReference type="EMBL" id="KFB66875.1"/>
    </source>
</evidence>
<protein>
    <submittedName>
        <fullName evidence="1">Uncharacterized protein</fullName>
    </submittedName>
</protein>
<name>A0A084XWN1_9PROT</name>
<dbReference type="STRING" id="1457154.CAPSK01_003814"/>
<gene>
    <name evidence="1" type="ORF">CAPSK01_003814</name>
</gene>
<accession>A0A084XWN1</accession>
<reference evidence="1 2" key="1">
    <citation type="submission" date="2014-07" db="EMBL/GenBank/DDBJ databases">
        <title>Expanding our view of genomic diversity in Candidatus Accumulibacter clades.</title>
        <authorList>
            <person name="Skennerton C.T."/>
            <person name="Barr J.J."/>
            <person name="Slater F.R."/>
            <person name="Bond P.L."/>
            <person name="Tyson G.W."/>
        </authorList>
    </citation>
    <scope>NUCLEOTIDE SEQUENCE [LARGE SCALE GENOMIC DNA]</scope>
    <source>
        <strain evidence="2">SK-01</strain>
    </source>
</reference>
<dbReference type="Proteomes" id="UP000019812">
    <property type="component" value="Unassembled WGS sequence"/>
</dbReference>
<proteinExistence type="predicted"/>
<comment type="caution">
    <text evidence="1">The sequence shown here is derived from an EMBL/GenBank/DDBJ whole genome shotgun (WGS) entry which is preliminary data.</text>
</comment>
<organism evidence="1 2">
    <name type="scientific">Candidatus Accumulibacter vicinus</name>
    <dbReference type="NCBI Taxonomy" id="2954382"/>
    <lineage>
        <taxon>Bacteria</taxon>
        <taxon>Pseudomonadati</taxon>
        <taxon>Pseudomonadota</taxon>
        <taxon>Betaproteobacteria</taxon>
        <taxon>Candidatus Accumulibacter</taxon>
    </lineage>
</organism>
<dbReference type="AlphaFoldDB" id="A0A084XWN1"/>
<dbReference type="EMBL" id="JDSS02000037">
    <property type="protein sequence ID" value="KFB66875.1"/>
    <property type="molecule type" value="Genomic_DNA"/>
</dbReference>
<evidence type="ECO:0000313" key="2">
    <source>
        <dbReference type="Proteomes" id="UP000019812"/>
    </source>
</evidence>
<sequence>MIRWSLNPEYAASVVATIFGDIDRVCSLQGDLIAHDSLSRVLRVSAGGRRYCVKRYSGTNRAFFCGSRVGGARPRR</sequence>